<sequence>MLSSPLAKMVTVGYCCNSIQYYFLIDITSFGCIMKRKQNLSKKLQPTMTKEQLSTFINAALDKGKSKNESK</sequence>
<evidence type="ECO:0000313" key="1">
    <source>
        <dbReference type="EMBL" id="XBS49576.1"/>
    </source>
</evidence>
<protein>
    <submittedName>
        <fullName evidence="1">Uncharacterized protein</fullName>
    </submittedName>
</protein>
<name>A0AAU7PHD6_9CAUD</name>
<proteinExistence type="predicted"/>
<organism evidence="1">
    <name type="scientific">Escherichia phage fEgEco12</name>
    <dbReference type="NCBI Taxonomy" id="3158837"/>
    <lineage>
        <taxon>Viruses</taxon>
        <taxon>Duplodnaviria</taxon>
        <taxon>Heunggongvirae</taxon>
        <taxon>Uroviricota</taxon>
        <taxon>Caudoviricetes</taxon>
    </lineage>
</organism>
<reference evidence="1" key="1">
    <citation type="submission" date="2024-05" db="EMBL/GenBank/DDBJ databases">
        <authorList>
            <person name="Badawy S."/>
            <person name="Skurnik M."/>
        </authorList>
    </citation>
    <scope>NUCLEOTIDE SEQUENCE</scope>
</reference>
<accession>A0AAU7PHD6</accession>
<dbReference type="EMBL" id="PP777464">
    <property type="protein sequence ID" value="XBS49576.1"/>
    <property type="molecule type" value="Genomic_DNA"/>
</dbReference>